<feature type="region of interest" description="Disordered" evidence="1">
    <location>
        <begin position="30"/>
        <end position="54"/>
    </location>
</feature>
<dbReference type="GO" id="GO:0034069">
    <property type="term" value="F:aminoglycoside N-acetyltransferase activity"/>
    <property type="evidence" value="ECO:0007669"/>
    <property type="project" value="TreeGrafter"/>
</dbReference>
<dbReference type="Proteomes" id="UP000245507">
    <property type="component" value="Unassembled WGS sequence"/>
</dbReference>
<dbReference type="Pfam" id="PF13527">
    <property type="entry name" value="Acetyltransf_9"/>
    <property type="match status" value="1"/>
</dbReference>
<evidence type="ECO:0000259" key="2">
    <source>
        <dbReference type="PROSITE" id="PS51186"/>
    </source>
</evidence>
<proteinExistence type="predicted"/>
<dbReference type="GO" id="GO:0030649">
    <property type="term" value="P:aminoglycoside antibiotic catabolic process"/>
    <property type="evidence" value="ECO:0007669"/>
    <property type="project" value="TreeGrafter"/>
</dbReference>
<dbReference type="SUPFAM" id="SSF55729">
    <property type="entry name" value="Acyl-CoA N-acyltransferases (Nat)"/>
    <property type="match status" value="1"/>
</dbReference>
<accession>A0A316TIL4</accession>
<keyword evidence="4" id="KW-1185">Reference proteome</keyword>
<dbReference type="PROSITE" id="PS51186">
    <property type="entry name" value="GNAT"/>
    <property type="match status" value="1"/>
</dbReference>
<organism evidence="3 4">
    <name type="scientific">Nocardioides silvaticus</name>
    <dbReference type="NCBI Taxonomy" id="2201891"/>
    <lineage>
        <taxon>Bacteria</taxon>
        <taxon>Bacillati</taxon>
        <taxon>Actinomycetota</taxon>
        <taxon>Actinomycetes</taxon>
        <taxon>Propionibacteriales</taxon>
        <taxon>Nocardioidaceae</taxon>
        <taxon>Nocardioides</taxon>
    </lineage>
</organism>
<reference evidence="3 4" key="1">
    <citation type="submission" date="2018-05" db="EMBL/GenBank/DDBJ databases">
        <title>Nocardioides silvaticus genome.</title>
        <authorList>
            <person name="Li C."/>
            <person name="Wang G."/>
        </authorList>
    </citation>
    <scope>NUCLEOTIDE SEQUENCE [LARGE SCALE GENOMIC DNA]</scope>
    <source>
        <strain evidence="3 4">CCTCC AB 2018079</strain>
    </source>
</reference>
<feature type="domain" description="N-acetyltransferase" evidence="2">
    <location>
        <begin position="87"/>
        <end position="232"/>
    </location>
</feature>
<dbReference type="Gene3D" id="3.40.630.30">
    <property type="match status" value="2"/>
</dbReference>
<dbReference type="InterPro" id="IPR036527">
    <property type="entry name" value="SCP2_sterol-bd_dom_sf"/>
</dbReference>
<dbReference type="Pfam" id="PF17668">
    <property type="entry name" value="Acetyltransf_17"/>
    <property type="match status" value="1"/>
</dbReference>
<evidence type="ECO:0000256" key="1">
    <source>
        <dbReference type="SAM" id="MobiDB-lite"/>
    </source>
</evidence>
<dbReference type="EMBL" id="QGDD01000003">
    <property type="protein sequence ID" value="PWN03381.1"/>
    <property type="molecule type" value="Genomic_DNA"/>
</dbReference>
<protein>
    <recommendedName>
        <fullName evidence="2">N-acetyltransferase domain-containing protein</fullName>
    </recommendedName>
</protein>
<name>A0A316TIL4_9ACTN</name>
<dbReference type="InterPro" id="IPR000182">
    <property type="entry name" value="GNAT_dom"/>
</dbReference>
<dbReference type="Gene3D" id="3.30.1050.10">
    <property type="entry name" value="SCP2 sterol-binding domain"/>
    <property type="match status" value="1"/>
</dbReference>
<sequence>MVVDLLAEDDDALLQQPGRQLVVDHEERSLGGVGAHDPTVRHPGTSPKAVLPQADPLSAGRDAGGPAEIGCRARGPVAQTVPVTTTPTVRPLTADDLEQSVALGIEAFGAIPDGMPRPTREGFPGPGRLWWGAFDGERLAGRMLRREYHSWWHGQELPTSGIAGVAVSPEERGRGLLRELFRAVLDASVERGDVVSTLYPTAPGIYRSSGYEVVTTLQTVEVPTAELTRVRPPVGVRTRRATAADLPAARALYDVWARAQNGPLTRRGPSFPATDEDVIGDFTGVTLAVDESDAVVGYCSWNRGRGYGPEGRIEVQDLLATTAEGYRALWRLLGSFASVAVRVTVQTSGDDLARSVLPTLSWTAIESHPYMLRLLDVPAAFTALPARARGTVVLRVHQDAVSGTDGSYRLTASEDGVTCERTDPEGDHPTFTPGGLALLWSGAQTCANVRMAGLLTGGTAEDDAVLDAVCAGRPLHVRDYF</sequence>
<dbReference type="PANTHER" id="PTHR37817">
    <property type="entry name" value="N-ACETYLTRANSFERASE EIS"/>
    <property type="match status" value="1"/>
</dbReference>
<comment type="caution">
    <text evidence="3">The sequence shown here is derived from an EMBL/GenBank/DDBJ whole genome shotgun (WGS) entry which is preliminary data.</text>
</comment>
<dbReference type="AlphaFoldDB" id="A0A316TIL4"/>
<dbReference type="InterPro" id="IPR041380">
    <property type="entry name" value="Acetyltransf_17"/>
</dbReference>
<dbReference type="Pfam" id="PF13530">
    <property type="entry name" value="SCP2_2"/>
    <property type="match status" value="1"/>
</dbReference>
<dbReference type="InterPro" id="IPR051554">
    <property type="entry name" value="Acetyltransferase_Eis"/>
</dbReference>
<evidence type="ECO:0000313" key="3">
    <source>
        <dbReference type="EMBL" id="PWN03381.1"/>
    </source>
</evidence>
<dbReference type="InterPro" id="IPR025559">
    <property type="entry name" value="Eis_dom"/>
</dbReference>
<dbReference type="SUPFAM" id="SSF55718">
    <property type="entry name" value="SCP-like"/>
    <property type="match status" value="1"/>
</dbReference>
<evidence type="ECO:0000313" key="4">
    <source>
        <dbReference type="Proteomes" id="UP000245507"/>
    </source>
</evidence>
<dbReference type="InterPro" id="IPR016181">
    <property type="entry name" value="Acyl_CoA_acyltransferase"/>
</dbReference>
<gene>
    <name evidence="3" type="ORF">DJ010_09770</name>
</gene>
<dbReference type="PANTHER" id="PTHR37817:SF1">
    <property type="entry name" value="N-ACETYLTRANSFERASE EIS"/>
    <property type="match status" value="1"/>
</dbReference>
<dbReference type="CDD" id="cd04301">
    <property type="entry name" value="NAT_SF"/>
    <property type="match status" value="1"/>
</dbReference>